<dbReference type="OMA" id="YSHIPFW"/>
<gene>
    <name evidence="3" type="ORF">MAC_05982</name>
</gene>
<dbReference type="STRING" id="655827.E9E7Y4"/>
<accession>E9E7Y4</accession>
<proteinExistence type="predicted"/>
<dbReference type="AlphaFoldDB" id="E9E7Y4"/>
<evidence type="ECO:0000313" key="4">
    <source>
        <dbReference type="Proteomes" id="UP000002499"/>
    </source>
</evidence>
<dbReference type="Proteomes" id="UP000002499">
    <property type="component" value="Unassembled WGS sequence"/>
</dbReference>
<protein>
    <submittedName>
        <fullName evidence="3">Uncharacterized protein</fullName>
    </submittedName>
</protein>
<dbReference type="HOGENOM" id="CLU_038389_0_0_1"/>
<keyword evidence="2" id="KW-0732">Signal</keyword>
<evidence type="ECO:0000256" key="1">
    <source>
        <dbReference type="SAM" id="MobiDB-lite"/>
    </source>
</evidence>
<name>E9E7Y4_METAQ</name>
<feature type="region of interest" description="Disordered" evidence="1">
    <location>
        <begin position="37"/>
        <end position="61"/>
    </location>
</feature>
<dbReference type="eggNOG" id="ENOG502SQ74">
    <property type="taxonomic scope" value="Eukaryota"/>
</dbReference>
<feature type="signal peptide" evidence="2">
    <location>
        <begin position="1"/>
        <end position="24"/>
    </location>
</feature>
<feature type="compositionally biased region" description="Polar residues" evidence="1">
    <location>
        <begin position="337"/>
        <end position="352"/>
    </location>
</feature>
<dbReference type="InParanoid" id="E9E7Y4"/>
<feature type="region of interest" description="Disordered" evidence="1">
    <location>
        <begin position="398"/>
        <end position="426"/>
    </location>
</feature>
<feature type="region of interest" description="Disordered" evidence="1">
    <location>
        <begin position="315"/>
        <end position="385"/>
    </location>
</feature>
<dbReference type="EMBL" id="GL698518">
    <property type="protein sequence ID" value="EFY87991.1"/>
    <property type="molecule type" value="Genomic_DNA"/>
</dbReference>
<evidence type="ECO:0000256" key="2">
    <source>
        <dbReference type="SAM" id="SignalP"/>
    </source>
</evidence>
<organism evidence="4">
    <name type="scientific">Metarhizium acridum (strain CQMa 102)</name>
    <dbReference type="NCBI Taxonomy" id="655827"/>
    <lineage>
        <taxon>Eukaryota</taxon>
        <taxon>Fungi</taxon>
        <taxon>Dikarya</taxon>
        <taxon>Ascomycota</taxon>
        <taxon>Pezizomycotina</taxon>
        <taxon>Sordariomycetes</taxon>
        <taxon>Hypocreomycetidae</taxon>
        <taxon>Hypocreales</taxon>
        <taxon>Clavicipitaceae</taxon>
        <taxon>Metarhizium</taxon>
    </lineage>
</organism>
<keyword evidence="4" id="KW-1185">Reference proteome</keyword>
<reference evidence="3 4" key="1">
    <citation type="journal article" date="2011" name="PLoS Genet.">
        <title>Genome sequencing and comparative transcriptomics of the model entomopathogenic fungi Metarhizium anisopliae and M. acridum.</title>
        <authorList>
            <person name="Gao Q."/>
            <person name="Jin K."/>
            <person name="Ying S.H."/>
            <person name="Zhang Y."/>
            <person name="Xiao G."/>
            <person name="Shang Y."/>
            <person name="Duan Z."/>
            <person name="Hu X."/>
            <person name="Xie X.Q."/>
            <person name="Zhou G."/>
            <person name="Peng G."/>
            <person name="Luo Z."/>
            <person name="Huang W."/>
            <person name="Wang B."/>
            <person name="Fang W."/>
            <person name="Wang S."/>
            <person name="Zhong Y."/>
            <person name="Ma L.J."/>
            <person name="St Leger R.J."/>
            <person name="Zhao G.P."/>
            <person name="Pei Y."/>
            <person name="Feng M.G."/>
            <person name="Xia Y."/>
            <person name="Wang C."/>
        </authorList>
    </citation>
    <scope>NUCLEOTIDE SEQUENCE [LARGE SCALE GENOMIC DNA]</scope>
    <source>
        <strain evidence="3 4">CQMa 102</strain>
    </source>
</reference>
<dbReference type="OrthoDB" id="5383784at2759"/>
<feature type="chain" id="PRO_5003238957" evidence="2">
    <location>
        <begin position="25"/>
        <end position="561"/>
    </location>
</feature>
<evidence type="ECO:0000313" key="3">
    <source>
        <dbReference type="EMBL" id="EFY87991.1"/>
    </source>
</evidence>
<sequence>MGMQGPLTAQALVWLVCHPVSVLFELITLQGRSPYDEVVEGEGEDDPRHPTQQYDYRGRPINPETKRMNRDLIRAHNEVMLVIGVAEPENPYSGSEVESQRRHEAYEESMGLQLAIPARACIESMGVFGVHGLRQRILIPFWELFQRARTDFSFTRDVLAGAPTALLNNYVERLVTCLWVNDEDKQIPRRVNRIHEIWSYLRVHLELYAAMQRLGILPNGLWLPHPSFFIPFTKTSPIPAPPSLDDYSIPSLLKWVGGALISATPFLVWVMAQRMVRDWKAPIWSHIFRKLPNTFFKSKRMPFSLQFPLPPPTPHVALPSLHNPPRAVDTDAENRAQVESSGGDTPEQTGDSTPGGRPAEPQMPRRTSLFSTRGDEYPSDDEDNEGVSATLISFDVEASESQDAPPGLWSAELRPSAGSDSRSNESQQPVYLDTLLTQMPAAMATLMLADAITRVLMAPYEATALRLVARSFRSRQGLPCWDIYNANMLSGFTSTALVNFLGTELLHITFASEAWAIITCVSQWFHMTEEEWKIEDAKTLLLTDGLHGRENESENNFIVGR</sequence>